<organism evidence="1 2">
    <name type="scientific">Cloeon dipterum</name>
    <dbReference type="NCBI Taxonomy" id="197152"/>
    <lineage>
        <taxon>Eukaryota</taxon>
        <taxon>Metazoa</taxon>
        <taxon>Ecdysozoa</taxon>
        <taxon>Arthropoda</taxon>
        <taxon>Hexapoda</taxon>
        <taxon>Insecta</taxon>
        <taxon>Pterygota</taxon>
        <taxon>Palaeoptera</taxon>
        <taxon>Ephemeroptera</taxon>
        <taxon>Pisciforma</taxon>
        <taxon>Baetidae</taxon>
        <taxon>Cloeon</taxon>
    </lineage>
</organism>
<dbReference type="EMBL" id="CADEPI010000005">
    <property type="protein sequence ID" value="CAB3361069.1"/>
    <property type="molecule type" value="Genomic_DNA"/>
</dbReference>
<gene>
    <name evidence="1" type="ORF">CLODIP_2_CD11360</name>
</gene>
<sequence length="87" mass="9720">MRLEVGESHQTLFPNRLHVTMAVYDTFNNPVDIGQKACVIAKVNTENHVIWESVIFSVKGHGVVHLTGYFEPHGSNAQQLPERHKGG</sequence>
<protein>
    <submittedName>
        <fullName evidence="1">Uncharacterized protein</fullName>
    </submittedName>
</protein>
<evidence type="ECO:0000313" key="2">
    <source>
        <dbReference type="Proteomes" id="UP000494165"/>
    </source>
</evidence>
<reference evidence="1 2" key="1">
    <citation type="submission" date="2020-04" db="EMBL/GenBank/DDBJ databases">
        <authorList>
            <person name="Alioto T."/>
            <person name="Alioto T."/>
            <person name="Gomez Garrido J."/>
        </authorList>
    </citation>
    <scope>NUCLEOTIDE SEQUENCE [LARGE SCALE GENOMIC DNA]</scope>
</reference>
<dbReference type="AlphaFoldDB" id="A0A8S1BVA6"/>
<keyword evidence="2" id="KW-1185">Reference proteome</keyword>
<comment type="caution">
    <text evidence="1">The sequence shown here is derived from an EMBL/GenBank/DDBJ whole genome shotgun (WGS) entry which is preliminary data.</text>
</comment>
<dbReference type="Proteomes" id="UP000494165">
    <property type="component" value="Unassembled WGS sequence"/>
</dbReference>
<accession>A0A8S1BVA6</accession>
<name>A0A8S1BVA6_9INSE</name>
<evidence type="ECO:0000313" key="1">
    <source>
        <dbReference type="EMBL" id="CAB3361069.1"/>
    </source>
</evidence>
<proteinExistence type="predicted"/>